<dbReference type="InterPro" id="IPR026444">
    <property type="entry name" value="Secre_tail"/>
</dbReference>
<evidence type="ECO:0000313" key="3">
    <source>
        <dbReference type="EMBL" id="MEN3323244.1"/>
    </source>
</evidence>
<name>A0ABV0A814_9FLAO</name>
<sequence length="602" mass="62362">MKTTLLKNFLTLCVLVFSMGALNAQIWVGGTSTDFLDATNWNDGLLPDASDNVIIDPSSNNPILNATLSSAGNADDFVSHLYINPGGELTVAAKLWIWSSGGNPFGSGTLNVEAGADINIRNQGRFGNDAANPQVININGGLVNTKNQLIIGDQGDCTFNINGGTVTSTLNGIILGGYAGVGILNLNGGVLTVNGGFPIDEQPSRAGTGYMTIDNGTLELTGDKVSFVEGYVAAGKIVAAPGKEIVITYDAFTIDVTYVTAVAATPKNVLYVNQTGVGQGAGASAPGADPVIKMLQADANFNVTYLESSQAGTEIDLTGYDLVIAQETISSGAGMFTPTGVLGIKNVTVPIIYNKTWAFRNGKAVTDADAAVTGTQNLAVTVDPANQSNPMFRGINFAGGNAINIFAAATANDDGSTGGNKAIDVLNNLDMTATGTLLASVPEVTNADQAFVVNYLPSGTGFGTSGTDVLTVDAVALSFSYGATILGDGANITSEALTIWRNAAYTLTGLPVPNSLYVNPDYVTLGLGQKASLVSTDVRAIGNRIYVSNVKSTSEINIYSITGALVKSFKTNEDTNFTFKSGLYIATIKTFEGAKSVKLLMK</sequence>
<keyword evidence="4" id="KW-1185">Reference proteome</keyword>
<evidence type="ECO:0000256" key="2">
    <source>
        <dbReference type="SAM" id="SignalP"/>
    </source>
</evidence>
<reference evidence="3 4" key="1">
    <citation type="submission" date="2024-01" db="EMBL/GenBank/DDBJ databases">
        <title>Mariniflexile litorale sp. nov., isolated from the shallow sediments of the Sea of Japan.</title>
        <authorList>
            <person name="Romanenko L."/>
            <person name="Bystritskaya E."/>
            <person name="Isaeva M."/>
        </authorList>
    </citation>
    <scope>NUCLEOTIDE SEQUENCE [LARGE SCALE GENOMIC DNA]</scope>
    <source>
        <strain evidence="3 4">KCTC 32427</strain>
    </source>
</reference>
<comment type="caution">
    <text evidence="3">The sequence shown here is derived from an EMBL/GenBank/DDBJ whole genome shotgun (WGS) entry which is preliminary data.</text>
</comment>
<dbReference type="RefSeq" id="WP_346240817.1">
    <property type="nucleotide sequence ID" value="NZ_JAZHYP010000002.1"/>
</dbReference>
<evidence type="ECO:0000256" key="1">
    <source>
        <dbReference type="ARBA" id="ARBA00022729"/>
    </source>
</evidence>
<gene>
    <name evidence="3" type="ORF">VP395_05860</name>
</gene>
<feature type="chain" id="PRO_5046907170" evidence="2">
    <location>
        <begin position="24"/>
        <end position="602"/>
    </location>
</feature>
<feature type="signal peptide" evidence="2">
    <location>
        <begin position="1"/>
        <end position="23"/>
    </location>
</feature>
<proteinExistence type="predicted"/>
<evidence type="ECO:0000313" key="4">
    <source>
        <dbReference type="Proteomes" id="UP001416393"/>
    </source>
</evidence>
<organism evidence="3 4">
    <name type="scientific">Mariniflexile soesokkakense</name>
    <dbReference type="NCBI Taxonomy" id="1343160"/>
    <lineage>
        <taxon>Bacteria</taxon>
        <taxon>Pseudomonadati</taxon>
        <taxon>Bacteroidota</taxon>
        <taxon>Flavobacteriia</taxon>
        <taxon>Flavobacteriales</taxon>
        <taxon>Flavobacteriaceae</taxon>
        <taxon>Mariniflexile</taxon>
    </lineage>
</organism>
<dbReference type="Proteomes" id="UP001416393">
    <property type="component" value="Unassembled WGS sequence"/>
</dbReference>
<dbReference type="NCBIfam" id="TIGR04183">
    <property type="entry name" value="Por_Secre_tail"/>
    <property type="match status" value="1"/>
</dbReference>
<accession>A0ABV0A814</accession>
<protein>
    <submittedName>
        <fullName evidence="3">T9SS type A sorting domain-containing protein</fullName>
    </submittedName>
</protein>
<keyword evidence="1 2" id="KW-0732">Signal</keyword>
<dbReference type="EMBL" id="JAZHYP010000002">
    <property type="protein sequence ID" value="MEN3323244.1"/>
    <property type="molecule type" value="Genomic_DNA"/>
</dbReference>